<evidence type="ECO:0000256" key="2">
    <source>
        <dbReference type="ARBA" id="ARBA00022827"/>
    </source>
</evidence>
<evidence type="ECO:0000256" key="1">
    <source>
        <dbReference type="ARBA" id="ARBA00022630"/>
    </source>
</evidence>
<dbReference type="Pfam" id="PF03241">
    <property type="entry name" value="HpaB"/>
    <property type="match status" value="1"/>
</dbReference>
<dbReference type="AlphaFoldDB" id="A0A170QA00"/>
<keyword evidence="6" id="KW-0503">Monooxygenase</keyword>
<dbReference type="InterPro" id="IPR036250">
    <property type="entry name" value="AcylCo_DH-like_C"/>
</dbReference>
<gene>
    <name evidence="6" type="ORF">MGWOODY_Clf2439</name>
</gene>
<dbReference type="EMBL" id="FAXA01000218">
    <property type="protein sequence ID" value="CUV02293.1"/>
    <property type="molecule type" value="Genomic_DNA"/>
</dbReference>
<dbReference type="InterPro" id="IPR024674">
    <property type="entry name" value="HpaB/PvcC/4-BUDH_N"/>
</dbReference>
<dbReference type="PIRSF" id="PIRSF000331">
    <property type="entry name" value="HpaA_HpaB"/>
    <property type="match status" value="1"/>
</dbReference>
<dbReference type="PANTHER" id="PTHR36117:SF3">
    <property type="entry name" value="4-HYDROXYPHENYLACETATE 3-MONOOXYGENASE-RELATED"/>
    <property type="match status" value="1"/>
</dbReference>
<dbReference type="Pfam" id="PF11794">
    <property type="entry name" value="HpaB_N"/>
    <property type="match status" value="1"/>
</dbReference>
<dbReference type="InterPro" id="IPR024719">
    <property type="entry name" value="HpaB/PvcC/4-BUDH_C"/>
</dbReference>
<dbReference type="EC" id="1.14.14.9" evidence="6"/>
<dbReference type="InterPro" id="IPR009100">
    <property type="entry name" value="AcylCoA_DH/oxidase_NM_dom_sf"/>
</dbReference>
<dbReference type="InterPro" id="IPR004925">
    <property type="entry name" value="HpaB/PvcC/4-BUDH"/>
</dbReference>
<evidence type="ECO:0000313" key="6">
    <source>
        <dbReference type="EMBL" id="CUV02293.1"/>
    </source>
</evidence>
<keyword evidence="3 6" id="KW-0560">Oxidoreductase</keyword>
<feature type="domain" description="HpaB/PvcC/4-BUDH N-terminal" evidence="5">
    <location>
        <begin position="13"/>
        <end position="287"/>
    </location>
</feature>
<protein>
    <submittedName>
        <fullName evidence="6">4-hydroxyphenylacetate 3-monooxygenase</fullName>
        <ecNumber evidence="6">1.14.14.9</ecNumber>
    </submittedName>
</protein>
<evidence type="ECO:0000256" key="3">
    <source>
        <dbReference type="ARBA" id="ARBA00023002"/>
    </source>
</evidence>
<dbReference type="GO" id="GO:0016627">
    <property type="term" value="F:oxidoreductase activity, acting on the CH-CH group of donors"/>
    <property type="evidence" value="ECO:0007669"/>
    <property type="project" value="InterPro"/>
</dbReference>
<sequence length="497" mass="56175">MALDITAAQGAMTGARYIESLRDGREVWLDGHRIDDVPSHPAFSGMVNELARIYDLQHSPEFNDVMTFESPESGNRCSVSWMLARSEDDLKRKRRNSEVWTSRSWGQLGRAPDVLAPYIISLYKARERLSIVKNPHCDFGENVVNYHRYCMENDLFLTHALGDPQVDRSEQPQNEQRAQREEDLALHVVEETSEGIIITGGKQLATAAPISNETYVSLSATFAQRSDPRFVLAFSIPTNSPGMKILCREPVSLWNGSYGHPLGVPYDEQDSMLFFENVLVSWDRVFMLYESAPLQRNFSAGINFTEWGNLCRIHERMKVMTTVATMIAEAIGVLDYREVAAKIGEMVTYTEMWLHAMDGVEHGAHMGEGGVMSLGSMTGMNIYFAQTSARMVQILREVSGSGLIMQPSENDLASPELRPYLDRYMRGKGVGAEYKSRLYRLAHDLAVSSSGMRQEVYEYWHGGDPNRNRINLLRGFDQDETRARIEDLVSRPLPHGE</sequence>
<proteinExistence type="predicted"/>
<feature type="domain" description="HpaB/PvcC/4-BUDH C-terminal" evidence="4">
    <location>
        <begin position="304"/>
        <end position="489"/>
    </location>
</feature>
<organism evidence="6">
    <name type="scientific">hydrothermal vent metagenome</name>
    <dbReference type="NCBI Taxonomy" id="652676"/>
    <lineage>
        <taxon>unclassified sequences</taxon>
        <taxon>metagenomes</taxon>
        <taxon>ecological metagenomes</taxon>
    </lineage>
</organism>
<dbReference type="Gene3D" id="2.40.110.10">
    <property type="entry name" value="Butyryl-CoA Dehydrogenase, subunit A, domain 2"/>
    <property type="match status" value="1"/>
</dbReference>
<dbReference type="Gene3D" id="1.10.3140.10">
    <property type="entry name" value="4-hydroxybutyryl-coa dehydratase, domain 1"/>
    <property type="match status" value="1"/>
</dbReference>
<keyword evidence="2" id="KW-0274">FAD</keyword>
<keyword evidence="1" id="KW-0285">Flavoprotein</keyword>
<dbReference type="SUPFAM" id="SSF56645">
    <property type="entry name" value="Acyl-CoA dehydrogenase NM domain-like"/>
    <property type="match status" value="1"/>
</dbReference>
<reference evidence="6" key="1">
    <citation type="submission" date="2015-10" db="EMBL/GenBank/DDBJ databases">
        <authorList>
            <person name="Gilbert D.G."/>
        </authorList>
    </citation>
    <scope>NUCLEOTIDE SEQUENCE</scope>
</reference>
<evidence type="ECO:0000259" key="4">
    <source>
        <dbReference type="Pfam" id="PF03241"/>
    </source>
</evidence>
<dbReference type="InterPro" id="IPR046373">
    <property type="entry name" value="Acyl-CoA_Oxase/DH_mid-dom_sf"/>
</dbReference>
<dbReference type="SUPFAM" id="SSF47203">
    <property type="entry name" value="Acyl-CoA dehydrogenase C-terminal domain-like"/>
    <property type="match status" value="1"/>
</dbReference>
<name>A0A170QA00_9ZZZZ</name>
<evidence type="ECO:0000259" key="5">
    <source>
        <dbReference type="Pfam" id="PF11794"/>
    </source>
</evidence>
<dbReference type="Gene3D" id="1.20.140.10">
    <property type="entry name" value="Butyryl-CoA Dehydrogenase, subunit A, domain 3"/>
    <property type="match status" value="1"/>
</dbReference>
<dbReference type="PANTHER" id="PTHR36117">
    <property type="entry name" value="4-HYDROXYPHENYLACETATE 3-MONOOXYGENASE-RELATED"/>
    <property type="match status" value="1"/>
</dbReference>
<dbReference type="GO" id="GO:0052881">
    <property type="term" value="F:4-hydroxyphenylacetate 3-monooxygenase activity"/>
    <property type="evidence" value="ECO:0007669"/>
    <property type="project" value="UniProtKB-EC"/>
</dbReference>
<accession>A0A170QA00</accession>